<dbReference type="InterPro" id="IPR009721">
    <property type="entry name" value="O-acyltransferase_WSD1_C"/>
</dbReference>
<evidence type="ECO:0000259" key="13">
    <source>
        <dbReference type="Pfam" id="PF06974"/>
    </source>
</evidence>
<dbReference type="Pfam" id="PF03007">
    <property type="entry name" value="WS_DGAT_cat"/>
    <property type="match status" value="1"/>
</dbReference>
<protein>
    <recommendedName>
        <fullName evidence="16">Diacylglycerol O-acyltransferase</fullName>
    </recommendedName>
</protein>
<dbReference type="Pfam" id="PF06974">
    <property type="entry name" value="WS_DGAT_C"/>
    <property type="match status" value="1"/>
</dbReference>
<proteinExistence type="inferred from homology"/>
<dbReference type="PANTHER" id="PTHR31650:SF34">
    <property type="entry name" value="O-ACYLTRANSFERASE WSD1-LIKE ISOFORM X1"/>
    <property type="match status" value="1"/>
</dbReference>
<keyword evidence="5" id="KW-0808">Transferase</keyword>
<accession>A0ABU6UNZ6</accession>
<evidence type="ECO:0000256" key="11">
    <source>
        <dbReference type="SAM" id="MobiDB-lite"/>
    </source>
</evidence>
<evidence type="ECO:0000256" key="6">
    <source>
        <dbReference type="ARBA" id="ARBA00022824"/>
    </source>
</evidence>
<comment type="subcellular location">
    <subcellularLocation>
        <location evidence="1">Cell membrane</location>
        <topology evidence="1">Single-pass membrane protein</topology>
    </subcellularLocation>
    <subcellularLocation>
        <location evidence="2">Endoplasmic reticulum membrane</location>
    </subcellularLocation>
</comment>
<dbReference type="Proteomes" id="UP001341840">
    <property type="component" value="Unassembled WGS sequence"/>
</dbReference>
<dbReference type="PANTHER" id="PTHR31650">
    <property type="entry name" value="O-ACYLTRANSFERASE (WSD1-LIKE) FAMILY PROTEIN"/>
    <property type="match status" value="1"/>
</dbReference>
<comment type="catalytic activity">
    <reaction evidence="10">
        <text>an acyl-CoA + a 1,2-diacyl-sn-glycerol = a triacyl-sn-glycerol + CoA</text>
        <dbReference type="Rhea" id="RHEA:10868"/>
        <dbReference type="ChEBI" id="CHEBI:17815"/>
        <dbReference type="ChEBI" id="CHEBI:57287"/>
        <dbReference type="ChEBI" id="CHEBI:58342"/>
        <dbReference type="ChEBI" id="CHEBI:64615"/>
        <dbReference type="EC" id="2.3.1.20"/>
    </reaction>
</comment>
<evidence type="ECO:0000256" key="7">
    <source>
        <dbReference type="ARBA" id="ARBA00023315"/>
    </source>
</evidence>
<evidence type="ECO:0000256" key="8">
    <source>
        <dbReference type="ARBA" id="ARBA00024360"/>
    </source>
</evidence>
<sequence length="491" mass="54535">MKHLRNISKTENNGGFENDKKEDGLMPVSPVARCFNSSAFNVFVLCVFEFEIPIDDLNAVQLLEVLLLPLNTRFSSIMIEGKKGKKQWKPVEVNLKEHVMFPILARSNNPAKLYDDELDEYITKIAGQELSQDKPLWEVHIIKYPTRNAKGTIVFKLHHSLGDGYSLMAVLLSCVQRADDPSIPITFPSSKKSSAELDNDGNNINMKSMLKKLPQTIFSVMKAASDFGWSVLKANVFVDHESPIRSGHKDVASRPLAISTFCLSLESIKVVKNKLKVSINDVLVGMVFLGTRLYMEAKNDESSKADATGLVLLNTRRVRAYKSVKEMLDTKTSSGATWGNHIEFMHLPIPKLSGHSSSLNPLEFVLSANKIISSLRNSLAIPLNGVLLGLLHKIKGPEVAAKYVRKTMVNSSLAISNLVGPVEKVAIDNRPIRGFYYMVVGSPQSLTVTILSYMGHLRIGFGVEKKWIDVHHLTSCFETAKDMILNAANKI</sequence>
<evidence type="ECO:0000256" key="10">
    <source>
        <dbReference type="ARBA" id="ARBA00048109"/>
    </source>
</evidence>
<evidence type="ECO:0000256" key="1">
    <source>
        <dbReference type="ARBA" id="ARBA00004162"/>
    </source>
</evidence>
<comment type="pathway">
    <text evidence="3">Glycerolipid metabolism; triacylglycerol biosynthesis.</text>
</comment>
<comment type="similarity">
    <text evidence="8">In the N-terminal section; belongs to the long-chain O-acyltransferase family.</text>
</comment>
<evidence type="ECO:0000313" key="15">
    <source>
        <dbReference type="Proteomes" id="UP001341840"/>
    </source>
</evidence>
<evidence type="ECO:0000313" key="14">
    <source>
        <dbReference type="EMBL" id="MED6161831.1"/>
    </source>
</evidence>
<evidence type="ECO:0000256" key="2">
    <source>
        <dbReference type="ARBA" id="ARBA00004586"/>
    </source>
</evidence>
<comment type="caution">
    <text evidence="14">The sequence shown here is derived from an EMBL/GenBank/DDBJ whole genome shotgun (WGS) entry which is preliminary data.</text>
</comment>
<dbReference type="InterPro" id="IPR004255">
    <property type="entry name" value="O-acyltransferase_WSD1_N"/>
</dbReference>
<name>A0ABU6UNZ6_9FABA</name>
<feature type="domain" description="O-acyltransferase WSD1 C-terminal" evidence="13">
    <location>
        <begin position="338"/>
        <end position="481"/>
    </location>
</feature>
<evidence type="ECO:0000256" key="5">
    <source>
        <dbReference type="ARBA" id="ARBA00022679"/>
    </source>
</evidence>
<evidence type="ECO:0000259" key="12">
    <source>
        <dbReference type="Pfam" id="PF03007"/>
    </source>
</evidence>
<feature type="domain" description="O-acyltransferase WSD1-like N-terminal" evidence="12">
    <location>
        <begin position="80"/>
        <end position="282"/>
    </location>
</feature>
<reference evidence="14 15" key="1">
    <citation type="journal article" date="2023" name="Plants (Basel)">
        <title>Bridging the Gap: Combining Genomics and Transcriptomics Approaches to Understand Stylosanthes scabra, an Orphan Legume from the Brazilian Caatinga.</title>
        <authorList>
            <person name="Ferreira-Neto J.R.C."/>
            <person name="da Silva M.D."/>
            <person name="Binneck E."/>
            <person name="de Melo N.F."/>
            <person name="da Silva R.H."/>
            <person name="de Melo A.L.T.M."/>
            <person name="Pandolfi V."/>
            <person name="Bustamante F.O."/>
            <person name="Brasileiro-Vidal A.C."/>
            <person name="Benko-Iseppon A.M."/>
        </authorList>
    </citation>
    <scope>NUCLEOTIDE SEQUENCE [LARGE SCALE GENOMIC DNA]</scope>
    <source>
        <tissue evidence="14">Leaves</tissue>
    </source>
</reference>
<keyword evidence="7" id="KW-0012">Acyltransferase</keyword>
<keyword evidence="15" id="KW-1185">Reference proteome</keyword>
<keyword evidence="6" id="KW-0256">Endoplasmic reticulum</keyword>
<comment type="catalytic activity">
    <reaction evidence="9">
        <text>a long chain fatty alcohol + a fatty acyl-CoA = a long-chain alcohol wax ester + CoA</text>
        <dbReference type="Rhea" id="RHEA:38443"/>
        <dbReference type="ChEBI" id="CHEBI:17135"/>
        <dbReference type="ChEBI" id="CHEBI:57287"/>
        <dbReference type="ChEBI" id="CHEBI:77636"/>
        <dbReference type="ChEBI" id="CHEBI:235323"/>
        <dbReference type="EC" id="2.3.1.75"/>
    </reaction>
</comment>
<evidence type="ECO:0008006" key="16">
    <source>
        <dbReference type="Google" id="ProtNLM"/>
    </source>
</evidence>
<comment type="pathway">
    <text evidence="4">Lipid metabolism.</text>
</comment>
<evidence type="ECO:0000256" key="9">
    <source>
        <dbReference type="ARBA" id="ARBA00047604"/>
    </source>
</evidence>
<gene>
    <name evidence="14" type="ORF">PIB30_064454</name>
</gene>
<dbReference type="EMBL" id="JASCZI010121457">
    <property type="protein sequence ID" value="MED6161831.1"/>
    <property type="molecule type" value="Genomic_DNA"/>
</dbReference>
<organism evidence="14 15">
    <name type="scientific">Stylosanthes scabra</name>
    <dbReference type="NCBI Taxonomy" id="79078"/>
    <lineage>
        <taxon>Eukaryota</taxon>
        <taxon>Viridiplantae</taxon>
        <taxon>Streptophyta</taxon>
        <taxon>Embryophyta</taxon>
        <taxon>Tracheophyta</taxon>
        <taxon>Spermatophyta</taxon>
        <taxon>Magnoliopsida</taxon>
        <taxon>eudicotyledons</taxon>
        <taxon>Gunneridae</taxon>
        <taxon>Pentapetalae</taxon>
        <taxon>rosids</taxon>
        <taxon>fabids</taxon>
        <taxon>Fabales</taxon>
        <taxon>Fabaceae</taxon>
        <taxon>Papilionoideae</taxon>
        <taxon>50 kb inversion clade</taxon>
        <taxon>dalbergioids sensu lato</taxon>
        <taxon>Dalbergieae</taxon>
        <taxon>Pterocarpus clade</taxon>
        <taxon>Stylosanthes</taxon>
    </lineage>
</organism>
<feature type="region of interest" description="Disordered" evidence="11">
    <location>
        <begin position="1"/>
        <end position="21"/>
    </location>
</feature>
<dbReference type="InterPro" id="IPR045034">
    <property type="entry name" value="O-acyltransferase_WSD1-like"/>
</dbReference>
<evidence type="ECO:0000256" key="3">
    <source>
        <dbReference type="ARBA" id="ARBA00004771"/>
    </source>
</evidence>
<evidence type="ECO:0000256" key="4">
    <source>
        <dbReference type="ARBA" id="ARBA00005189"/>
    </source>
</evidence>